<name>A0A9N9CBJ4_FUNMO</name>
<organism evidence="1 2">
    <name type="scientific">Funneliformis mosseae</name>
    <name type="common">Endomycorrhizal fungus</name>
    <name type="synonym">Glomus mosseae</name>
    <dbReference type="NCBI Taxonomy" id="27381"/>
    <lineage>
        <taxon>Eukaryota</taxon>
        <taxon>Fungi</taxon>
        <taxon>Fungi incertae sedis</taxon>
        <taxon>Mucoromycota</taxon>
        <taxon>Glomeromycotina</taxon>
        <taxon>Glomeromycetes</taxon>
        <taxon>Glomerales</taxon>
        <taxon>Glomeraceae</taxon>
        <taxon>Funneliformis</taxon>
    </lineage>
</organism>
<keyword evidence="2" id="KW-1185">Reference proteome</keyword>
<sequence length="88" mass="10021">MSSIFLSFLPKKNIPLPFSNTLPPKTSTQTLQKLTPNKRPIEKEELWHNFVICAFALTTKELKAEIGIELTKELSSMCDKNPAYEILL</sequence>
<dbReference type="EMBL" id="CAJVPP010002372">
    <property type="protein sequence ID" value="CAG8597799.1"/>
    <property type="molecule type" value="Genomic_DNA"/>
</dbReference>
<proteinExistence type="predicted"/>
<comment type="caution">
    <text evidence="1">The sequence shown here is derived from an EMBL/GenBank/DDBJ whole genome shotgun (WGS) entry which is preliminary data.</text>
</comment>
<evidence type="ECO:0000313" key="2">
    <source>
        <dbReference type="Proteomes" id="UP000789375"/>
    </source>
</evidence>
<reference evidence="1" key="1">
    <citation type="submission" date="2021-06" db="EMBL/GenBank/DDBJ databases">
        <authorList>
            <person name="Kallberg Y."/>
            <person name="Tangrot J."/>
            <person name="Rosling A."/>
        </authorList>
    </citation>
    <scope>NUCLEOTIDE SEQUENCE</scope>
    <source>
        <strain evidence="1">87-6 pot B 2015</strain>
    </source>
</reference>
<evidence type="ECO:0000313" key="1">
    <source>
        <dbReference type="EMBL" id="CAG8597799.1"/>
    </source>
</evidence>
<dbReference type="AlphaFoldDB" id="A0A9N9CBJ4"/>
<gene>
    <name evidence="1" type="ORF">FMOSSE_LOCUS8783</name>
</gene>
<dbReference type="Proteomes" id="UP000789375">
    <property type="component" value="Unassembled WGS sequence"/>
</dbReference>
<protein>
    <submittedName>
        <fullName evidence="1">14803_t:CDS:1</fullName>
    </submittedName>
</protein>
<accession>A0A9N9CBJ4</accession>